<sequence>MNQPILDELDKREIPYRLNEEIVAINGNEITFKSGKVEHYDMIIEGCRYSPQFKFIESSNIKLDRKGFIPVNDKFETMFQTFMQ</sequence>
<dbReference type="SUPFAM" id="SSF51905">
    <property type="entry name" value="FAD/NAD(P)-binding domain"/>
    <property type="match status" value="1"/>
</dbReference>
<organism evidence="2 3">
    <name type="scientific">Staphylococcus aureus</name>
    <dbReference type="NCBI Taxonomy" id="1280"/>
    <lineage>
        <taxon>Bacteria</taxon>
        <taxon>Bacillati</taxon>
        <taxon>Bacillota</taxon>
        <taxon>Bacilli</taxon>
        <taxon>Bacillales</taxon>
        <taxon>Staphylococcaceae</taxon>
        <taxon>Staphylococcus</taxon>
    </lineage>
</organism>
<keyword evidence="2" id="KW-0560">Oxidoreductase</keyword>
<evidence type="ECO:0000259" key="1">
    <source>
        <dbReference type="Pfam" id="PF07992"/>
    </source>
</evidence>
<dbReference type="EC" id="1.8.1.14" evidence="2"/>
<evidence type="ECO:0000313" key="2">
    <source>
        <dbReference type="EMBL" id="SUK87038.1"/>
    </source>
</evidence>
<name>A0A380DZS7_STAAU</name>
<dbReference type="InterPro" id="IPR036188">
    <property type="entry name" value="FAD/NAD-bd_sf"/>
</dbReference>
<dbReference type="GO" id="GO:0050451">
    <property type="term" value="F:CoA-disulfide reductase (NADPH) activity"/>
    <property type="evidence" value="ECO:0007669"/>
    <property type="project" value="UniProtKB-EC"/>
</dbReference>
<protein>
    <submittedName>
        <fullName evidence="2">Coenzyme A disulfide reductase</fullName>
        <ecNumber evidence="2">1.8.1.14</ecNumber>
    </submittedName>
</protein>
<dbReference type="InterPro" id="IPR023753">
    <property type="entry name" value="FAD/NAD-binding_dom"/>
</dbReference>
<reference evidence="2 3" key="1">
    <citation type="submission" date="2018-06" db="EMBL/GenBank/DDBJ databases">
        <authorList>
            <consortium name="Pathogen Informatics"/>
            <person name="Doyle S."/>
        </authorList>
    </citation>
    <scope>NUCLEOTIDE SEQUENCE [LARGE SCALE GENOMIC DNA]</scope>
    <source>
        <strain evidence="2 3">NCTC5664</strain>
    </source>
</reference>
<gene>
    <name evidence="2" type="primary">cdr_2</name>
    <name evidence="2" type="ORF">NCTC5664_02707</name>
</gene>
<dbReference type="Gene3D" id="3.50.50.60">
    <property type="entry name" value="FAD/NAD(P)-binding domain"/>
    <property type="match status" value="2"/>
</dbReference>
<dbReference type="AlphaFoldDB" id="A0A380DZS7"/>
<feature type="domain" description="FAD/NAD(P)-binding" evidence="1">
    <location>
        <begin position="5"/>
        <end position="77"/>
    </location>
</feature>
<dbReference type="Proteomes" id="UP000254502">
    <property type="component" value="Unassembled WGS sequence"/>
</dbReference>
<proteinExistence type="predicted"/>
<dbReference type="Pfam" id="PF07992">
    <property type="entry name" value="Pyr_redox_2"/>
    <property type="match status" value="1"/>
</dbReference>
<accession>A0A380DZS7</accession>
<evidence type="ECO:0000313" key="3">
    <source>
        <dbReference type="Proteomes" id="UP000254502"/>
    </source>
</evidence>
<dbReference type="EMBL" id="UHAQ01000003">
    <property type="protein sequence ID" value="SUK87038.1"/>
    <property type="molecule type" value="Genomic_DNA"/>
</dbReference>